<keyword evidence="3" id="KW-1185">Reference proteome</keyword>
<evidence type="ECO:0000313" key="2">
    <source>
        <dbReference type="EMBL" id="PAV91996.1"/>
    </source>
</evidence>
<dbReference type="InterPro" id="IPR006627">
    <property type="entry name" value="TDU_repeat"/>
</dbReference>
<gene>
    <name evidence="2" type="ORF">WR25_22117</name>
</gene>
<dbReference type="OrthoDB" id="5851072at2759"/>
<comment type="caution">
    <text evidence="2">The sequence shown here is derived from an EMBL/GenBank/DDBJ whole genome shotgun (WGS) entry which is preliminary data.</text>
</comment>
<sequence>MPSGPKWLDHQHAQMYLWRHRSSATDNSETSVESVFSNDGDPMSAPRLCESPLRFSPLPLTQHISHLTVSPSSSSTVFHHVSPLHHDQLIHLHQSPTIQISEPDDVEARELTKETSSSIDEEQPLDLSFTSSCCAPSGSRSRPSVIVIGPSTSPEVPDVVQEHFRRSLSGKWPKKTKLGEDARNHPLRRRSSLHTSTVCNNKDPAQSVEEHFRRSLAKGCDFDFVYKNKQKYPNL</sequence>
<reference evidence="2 3" key="1">
    <citation type="journal article" date="2017" name="Curr. Biol.">
        <title>Genome architecture and evolution of a unichromosomal asexual nematode.</title>
        <authorList>
            <person name="Fradin H."/>
            <person name="Zegar C."/>
            <person name="Gutwein M."/>
            <person name="Lucas J."/>
            <person name="Kovtun M."/>
            <person name="Corcoran D."/>
            <person name="Baugh L.R."/>
            <person name="Kiontke K."/>
            <person name="Gunsalus K."/>
            <person name="Fitch D.H."/>
            <person name="Piano F."/>
        </authorList>
    </citation>
    <scope>NUCLEOTIDE SEQUENCE [LARGE SCALE GENOMIC DNA]</scope>
    <source>
        <strain evidence="2">PF1309</strain>
    </source>
</reference>
<evidence type="ECO:0000256" key="1">
    <source>
        <dbReference type="SAM" id="MobiDB-lite"/>
    </source>
</evidence>
<dbReference type="AlphaFoldDB" id="A0A2A2M0J9"/>
<feature type="region of interest" description="Disordered" evidence="1">
    <location>
        <begin position="22"/>
        <end position="42"/>
    </location>
</feature>
<dbReference type="SMART" id="SM00711">
    <property type="entry name" value="TDU"/>
    <property type="match status" value="2"/>
</dbReference>
<feature type="compositionally biased region" description="Polar residues" evidence="1">
    <location>
        <begin position="24"/>
        <end position="37"/>
    </location>
</feature>
<evidence type="ECO:0000313" key="3">
    <source>
        <dbReference type="Proteomes" id="UP000218231"/>
    </source>
</evidence>
<protein>
    <submittedName>
        <fullName evidence="2">Uncharacterized protein</fullName>
    </submittedName>
</protein>
<dbReference type="Proteomes" id="UP000218231">
    <property type="component" value="Unassembled WGS sequence"/>
</dbReference>
<organism evidence="2 3">
    <name type="scientific">Diploscapter pachys</name>
    <dbReference type="NCBI Taxonomy" id="2018661"/>
    <lineage>
        <taxon>Eukaryota</taxon>
        <taxon>Metazoa</taxon>
        <taxon>Ecdysozoa</taxon>
        <taxon>Nematoda</taxon>
        <taxon>Chromadorea</taxon>
        <taxon>Rhabditida</taxon>
        <taxon>Rhabditina</taxon>
        <taxon>Rhabditomorpha</taxon>
        <taxon>Rhabditoidea</taxon>
        <taxon>Rhabditidae</taxon>
        <taxon>Diploscapter</taxon>
    </lineage>
</organism>
<dbReference type="EMBL" id="LIAE01006276">
    <property type="protein sequence ID" value="PAV91996.1"/>
    <property type="molecule type" value="Genomic_DNA"/>
</dbReference>
<name>A0A2A2M0J9_9BILA</name>
<dbReference type="EMBL" id="LIAE01006276">
    <property type="protein sequence ID" value="PAV91997.1"/>
    <property type="molecule type" value="Genomic_DNA"/>
</dbReference>
<accession>A0A2A2M0J9</accession>
<proteinExistence type="predicted"/>